<sequence length="391" mass="39860">MSTADAPSGPTRPPLPVSLAAFVSSFDRFAISPLIVLVAADLGATLTQALTIASAYFLAYGISQPVWGVLSDKLGRLRLMKATLLAAAVAGAVATFAPNLTILVIARALSGAFYGAIVPTSMTYVGDTVAEAHRQPALTDLMAAIAVGTASATALAGVLAHFADWRIVFAIPAVLAIASAIGLRGLPEPAREATGGVISTIRAAVTNRWVLVVIGLAFVEGAVVLGVLTLLAPALQSQGVGAAIAGLATAAYGVGVIITSRMVKVLSRRLSMPRLMVIGGSATVIGFAALTIHLSTLTVIIAALLLGATWSFQHSSLQTWATAVLPRARGTVVALFAGCLFAGSALGTSVGGTLGDNDQWTLLFAITGLVALVLTATIVISRRTYAGPRRN</sequence>
<evidence type="ECO:0000256" key="1">
    <source>
        <dbReference type="ARBA" id="ARBA00004651"/>
    </source>
</evidence>
<reference evidence="8 9" key="1">
    <citation type="journal article" date="2019" name="Int. J. Syst. Evol. Microbiol.">
        <title>The Global Catalogue of Microorganisms (GCM) 10K type strain sequencing project: providing services to taxonomists for standard genome sequencing and annotation.</title>
        <authorList>
            <consortium name="The Broad Institute Genomics Platform"/>
            <consortium name="The Broad Institute Genome Sequencing Center for Infectious Disease"/>
            <person name="Wu L."/>
            <person name="Ma J."/>
        </authorList>
    </citation>
    <scope>NUCLEOTIDE SEQUENCE [LARGE SCALE GENOMIC DNA]</scope>
    <source>
        <strain evidence="8 9">JCM 13319</strain>
    </source>
</reference>
<dbReference type="PANTHER" id="PTHR43124">
    <property type="entry name" value="PURINE EFFLUX PUMP PBUE"/>
    <property type="match status" value="1"/>
</dbReference>
<dbReference type="CDD" id="cd17324">
    <property type="entry name" value="MFS_NepI_like"/>
    <property type="match status" value="1"/>
</dbReference>
<dbReference type="Gene3D" id="1.20.1250.20">
    <property type="entry name" value="MFS general substrate transporter like domains"/>
    <property type="match status" value="1"/>
</dbReference>
<dbReference type="PANTHER" id="PTHR43124:SF3">
    <property type="entry name" value="CHLORAMPHENICOL EFFLUX PUMP RV0191"/>
    <property type="match status" value="1"/>
</dbReference>
<keyword evidence="9" id="KW-1185">Reference proteome</keyword>
<dbReference type="RefSeq" id="WP_346036873.1">
    <property type="nucleotide sequence ID" value="NZ_BAAALY010000016.1"/>
</dbReference>
<dbReference type="SUPFAM" id="SSF103473">
    <property type="entry name" value="MFS general substrate transporter"/>
    <property type="match status" value="1"/>
</dbReference>
<dbReference type="InterPro" id="IPR050189">
    <property type="entry name" value="MFS_Efflux_Transporters"/>
</dbReference>
<dbReference type="InterPro" id="IPR036259">
    <property type="entry name" value="MFS_trans_sf"/>
</dbReference>
<accession>A0ABN2CB79</accession>
<feature type="transmembrane region" description="Helical" evidence="6">
    <location>
        <begin position="79"/>
        <end position="98"/>
    </location>
</feature>
<feature type="transmembrane region" description="Helical" evidence="6">
    <location>
        <begin position="300"/>
        <end position="320"/>
    </location>
</feature>
<evidence type="ECO:0000256" key="4">
    <source>
        <dbReference type="ARBA" id="ARBA00022989"/>
    </source>
</evidence>
<evidence type="ECO:0000256" key="6">
    <source>
        <dbReference type="SAM" id="Phobius"/>
    </source>
</evidence>
<evidence type="ECO:0000256" key="5">
    <source>
        <dbReference type="ARBA" id="ARBA00023136"/>
    </source>
</evidence>
<evidence type="ECO:0000256" key="3">
    <source>
        <dbReference type="ARBA" id="ARBA00022692"/>
    </source>
</evidence>
<feature type="domain" description="Major facilitator superfamily (MFS) profile" evidence="7">
    <location>
        <begin position="13"/>
        <end position="383"/>
    </location>
</feature>
<organism evidence="8 9">
    <name type="scientific">Brevibacterium picturae</name>
    <dbReference type="NCBI Taxonomy" id="260553"/>
    <lineage>
        <taxon>Bacteria</taxon>
        <taxon>Bacillati</taxon>
        <taxon>Actinomycetota</taxon>
        <taxon>Actinomycetes</taxon>
        <taxon>Micrococcales</taxon>
        <taxon>Brevibacteriaceae</taxon>
        <taxon>Brevibacterium</taxon>
    </lineage>
</organism>
<gene>
    <name evidence="8" type="ORF">GCM10009691_32770</name>
</gene>
<dbReference type="PROSITE" id="PS50850">
    <property type="entry name" value="MFS"/>
    <property type="match status" value="1"/>
</dbReference>
<keyword evidence="5 6" id="KW-0472">Membrane</keyword>
<keyword evidence="4 6" id="KW-1133">Transmembrane helix</keyword>
<evidence type="ECO:0000256" key="2">
    <source>
        <dbReference type="ARBA" id="ARBA00022475"/>
    </source>
</evidence>
<name>A0ABN2CB79_9MICO</name>
<proteinExistence type="predicted"/>
<dbReference type="Pfam" id="PF07690">
    <property type="entry name" value="MFS_1"/>
    <property type="match status" value="1"/>
</dbReference>
<evidence type="ECO:0000313" key="9">
    <source>
        <dbReference type="Proteomes" id="UP001501791"/>
    </source>
</evidence>
<dbReference type="InterPro" id="IPR020846">
    <property type="entry name" value="MFS_dom"/>
</dbReference>
<dbReference type="InterPro" id="IPR011701">
    <property type="entry name" value="MFS"/>
</dbReference>
<feature type="transmembrane region" description="Helical" evidence="6">
    <location>
        <begin position="209"/>
        <end position="234"/>
    </location>
</feature>
<protein>
    <submittedName>
        <fullName evidence="8">MFS transporter</fullName>
    </submittedName>
</protein>
<feature type="transmembrane region" description="Helical" evidence="6">
    <location>
        <begin position="275"/>
        <end position="294"/>
    </location>
</feature>
<evidence type="ECO:0000313" key="8">
    <source>
        <dbReference type="EMBL" id="GAA1555934.1"/>
    </source>
</evidence>
<feature type="transmembrane region" description="Helical" evidence="6">
    <location>
        <begin position="360"/>
        <end position="380"/>
    </location>
</feature>
<keyword evidence="3 6" id="KW-0812">Transmembrane</keyword>
<dbReference type="Proteomes" id="UP001501791">
    <property type="component" value="Unassembled WGS sequence"/>
</dbReference>
<dbReference type="EMBL" id="BAAALY010000016">
    <property type="protein sequence ID" value="GAA1555934.1"/>
    <property type="molecule type" value="Genomic_DNA"/>
</dbReference>
<feature type="transmembrane region" description="Helical" evidence="6">
    <location>
        <begin position="240"/>
        <end position="263"/>
    </location>
</feature>
<feature type="transmembrane region" description="Helical" evidence="6">
    <location>
        <begin position="332"/>
        <end position="354"/>
    </location>
</feature>
<keyword evidence="2" id="KW-1003">Cell membrane</keyword>
<evidence type="ECO:0000259" key="7">
    <source>
        <dbReference type="PROSITE" id="PS50850"/>
    </source>
</evidence>
<feature type="transmembrane region" description="Helical" evidence="6">
    <location>
        <begin position="137"/>
        <end position="159"/>
    </location>
</feature>
<comment type="caution">
    <text evidence="8">The sequence shown here is derived from an EMBL/GenBank/DDBJ whole genome shotgun (WGS) entry which is preliminary data.</text>
</comment>
<comment type="subcellular location">
    <subcellularLocation>
        <location evidence="1">Cell membrane</location>
        <topology evidence="1">Multi-pass membrane protein</topology>
    </subcellularLocation>
</comment>